<feature type="domain" description="Aminoacyl-transfer RNA synthetases class-II family profile" evidence="12">
    <location>
        <begin position="247"/>
        <end position="506"/>
    </location>
</feature>
<dbReference type="Gene3D" id="3.30.930.10">
    <property type="entry name" value="Bira Bifunctional Protein, Domain 2"/>
    <property type="match status" value="1"/>
</dbReference>
<evidence type="ECO:0000256" key="11">
    <source>
        <dbReference type="SAM" id="MobiDB-lite"/>
    </source>
</evidence>
<evidence type="ECO:0000256" key="3">
    <source>
        <dbReference type="ARBA" id="ARBA00022741"/>
    </source>
</evidence>
<keyword evidence="14" id="KW-1185">Reference proteome</keyword>
<dbReference type="SUPFAM" id="SSF46589">
    <property type="entry name" value="tRNA-binding arm"/>
    <property type="match status" value="1"/>
</dbReference>
<keyword evidence="3" id="KW-0547">Nucleotide-binding</keyword>
<evidence type="ECO:0000256" key="7">
    <source>
        <dbReference type="ARBA" id="ARBA00031113"/>
    </source>
</evidence>
<dbReference type="PROSITE" id="PS50862">
    <property type="entry name" value="AA_TRNA_LIGASE_II"/>
    <property type="match status" value="1"/>
</dbReference>
<gene>
    <name evidence="13" type="ORF">D9Q98_003394</name>
</gene>
<dbReference type="InterPro" id="IPR002314">
    <property type="entry name" value="aa-tRNA-synt_IIb"/>
</dbReference>
<dbReference type="InterPro" id="IPR042103">
    <property type="entry name" value="SerRS_1_N_sf"/>
</dbReference>
<keyword evidence="2" id="KW-0436">Ligase</keyword>
<feature type="binding site" evidence="8">
    <location>
        <position position="326"/>
    </location>
    <ligand>
        <name>L-serine</name>
        <dbReference type="ChEBI" id="CHEBI:33384"/>
    </ligand>
</feature>
<evidence type="ECO:0000256" key="2">
    <source>
        <dbReference type="ARBA" id="ARBA00022598"/>
    </source>
</evidence>
<keyword evidence="4 9" id="KW-0067">ATP-binding</keyword>
<dbReference type="FunFam" id="3.30.930.10:FF:000055">
    <property type="entry name" value="Serine--tRNA ligase"/>
    <property type="match status" value="1"/>
</dbReference>
<keyword evidence="6" id="KW-0030">Aminoacyl-tRNA synthetase</keyword>
<proteinExistence type="predicted"/>
<dbReference type="OrthoDB" id="10264585at2759"/>
<evidence type="ECO:0000313" key="14">
    <source>
        <dbReference type="Proteomes" id="UP001055712"/>
    </source>
</evidence>
<dbReference type="GO" id="GO:0005737">
    <property type="term" value="C:cytoplasm"/>
    <property type="evidence" value="ECO:0007669"/>
    <property type="project" value="UniProtKB-ARBA"/>
</dbReference>
<evidence type="ECO:0000256" key="6">
    <source>
        <dbReference type="ARBA" id="ARBA00023146"/>
    </source>
</evidence>
<dbReference type="GO" id="GO:0004828">
    <property type="term" value="F:serine-tRNA ligase activity"/>
    <property type="evidence" value="ECO:0007669"/>
    <property type="project" value="UniProtKB-EC"/>
</dbReference>
<dbReference type="InterPro" id="IPR002317">
    <property type="entry name" value="Ser-tRNA-ligase_type_1"/>
</dbReference>
<dbReference type="InterPro" id="IPR015866">
    <property type="entry name" value="Ser-tRNA-synth_1_N"/>
</dbReference>
<comment type="caution">
    <text evidence="13">The sequence shown here is derived from an EMBL/GenBank/DDBJ whole genome shotgun (WGS) entry which is preliminary data.</text>
</comment>
<dbReference type="CDD" id="cd00770">
    <property type="entry name" value="SerRS_core"/>
    <property type="match status" value="1"/>
</dbReference>
<evidence type="ECO:0000313" key="13">
    <source>
        <dbReference type="EMBL" id="KAI3433583.1"/>
    </source>
</evidence>
<evidence type="ECO:0000256" key="9">
    <source>
        <dbReference type="PIRSR" id="PIRSR001529-2"/>
    </source>
</evidence>
<keyword evidence="10" id="KW-0175">Coiled coil</keyword>
<protein>
    <recommendedName>
        <fullName evidence="1">serine--tRNA ligase</fullName>
        <ecNumber evidence="1">6.1.1.11</ecNumber>
    </recommendedName>
    <alternativeName>
        <fullName evidence="7">Seryl-tRNA synthetase</fullName>
    </alternativeName>
</protein>
<dbReference type="EC" id="6.1.1.11" evidence="1"/>
<evidence type="ECO:0000256" key="1">
    <source>
        <dbReference type="ARBA" id="ARBA00012840"/>
    </source>
</evidence>
<feature type="site" description="Important for serine binding" evidence="8">
    <location>
        <position position="481"/>
    </location>
</feature>
<dbReference type="GO" id="GO:0005524">
    <property type="term" value="F:ATP binding"/>
    <property type="evidence" value="ECO:0007669"/>
    <property type="project" value="UniProtKB-KW"/>
</dbReference>
<feature type="coiled-coil region" evidence="10">
    <location>
        <begin position="97"/>
        <end position="168"/>
    </location>
</feature>
<feature type="binding site" evidence="8">
    <location>
        <position position="479"/>
    </location>
    <ligand>
        <name>L-serine</name>
        <dbReference type="ChEBI" id="CHEBI:33384"/>
    </ligand>
</feature>
<organism evidence="13 14">
    <name type="scientific">Chlorella vulgaris</name>
    <name type="common">Green alga</name>
    <dbReference type="NCBI Taxonomy" id="3077"/>
    <lineage>
        <taxon>Eukaryota</taxon>
        <taxon>Viridiplantae</taxon>
        <taxon>Chlorophyta</taxon>
        <taxon>core chlorophytes</taxon>
        <taxon>Trebouxiophyceae</taxon>
        <taxon>Chlorellales</taxon>
        <taxon>Chlorellaceae</taxon>
        <taxon>Chlorella clade</taxon>
        <taxon>Chlorella</taxon>
    </lineage>
</organism>
<name>A0A9D4TT12_CHLVU</name>
<dbReference type="InterPro" id="IPR010978">
    <property type="entry name" value="tRNA-bd_arm"/>
</dbReference>
<dbReference type="Proteomes" id="UP001055712">
    <property type="component" value="Unassembled WGS sequence"/>
</dbReference>
<feature type="binding site" evidence="9">
    <location>
        <begin position="342"/>
        <end position="345"/>
    </location>
    <ligand>
        <name>ATP</name>
        <dbReference type="ChEBI" id="CHEBI:30616"/>
    </ligand>
</feature>
<feature type="binding site" evidence="8">
    <location>
        <position position="295"/>
    </location>
    <ligand>
        <name>L-serine</name>
        <dbReference type="ChEBI" id="CHEBI:33384"/>
    </ligand>
</feature>
<feature type="binding site" evidence="8">
    <location>
        <position position="349"/>
    </location>
    <ligand>
        <name>L-serine</name>
        <dbReference type="ChEBI" id="CHEBI:33384"/>
    </ligand>
</feature>
<dbReference type="Gene3D" id="1.10.287.40">
    <property type="entry name" value="Serine-tRNA synthetase, tRNA binding domain"/>
    <property type="match status" value="1"/>
</dbReference>
<dbReference type="Pfam" id="PF00587">
    <property type="entry name" value="tRNA-synt_2b"/>
    <property type="match status" value="1"/>
</dbReference>
<keyword evidence="5" id="KW-0648">Protein biosynthesis</keyword>
<dbReference type="InterPro" id="IPR045864">
    <property type="entry name" value="aa-tRNA-synth_II/BPL/LPL"/>
</dbReference>
<dbReference type="PIRSF" id="PIRSF001529">
    <property type="entry name" value="Ser-tRNA-synth_IIa"/>
    <property type="match status" value="1"/>
</dbReference>
<evidence type="ECO:0000256" key="8">
    <source>
        <dbReference type="PIRSR" id="PIRSR001529-1"/>
    </source>
</evidence>
<reference evidence="13" key="2">
    <citation type="submission" date="2020-11" db="EMBL/GenBank/DDBJ databases">
        <authorList>
            <person name="Cecchin M."/>
            <person name="Marcolungo L."/>
            <person name="Rossato M."/>
            <person name="Girolomoni L."/>
            <person name="Cosentino E."/>
            <person name="Cuine S."/>
            <person name="Li-Beisson Y."/>
            <person name="Delledonne M."/>
            <person name="Ballottari M."/>
        </authorList>
    </citation>
    <scope>NUCLEOTIDE SEQUENCE</scope>
    <source>
        <strain evidence="13">211/11P</strain>
        <tissue evidence="13">Whole cell</tissue>
    </source>
</reference>
<reference evidence="13" key="1">
    <citation type="journal article" date="2019" name="Plant J.">
        <title>Chlorella vulgaris genome assembly and annotation reveals the molecular basis for metabolic acclimation to high light conditions.</title>
        <authorList>
            <person name="Cecchin M."/>
            <person name="Marcolungo L."/>
            <person name="Rossato M."/>
            <person name="Girolomoni L."/>
            <person name="Cosentino E."/>
            <person name="Cuine S."/>
            <person name="Li-Beisson Y."/>
            <person name="Delledonne M."/>
            <person name="Ballottari M."/>
        </authorList>
    </citation>
    <scope>NUCLEOTIDE SEQUENCE</scope>
    <source>
        <strain evidence="13">211/11P</strain>
    </source>
</reference>
<dbReference type="PRINTS" id="PR00981">
    <property type="entry name" value="TRNASYNTHSER"/>
</dbReference>
<feature type="binding site" evidence="9">
    <location>
        <begin position="413"/>
        <end position="416"/>
    </location>
    <ligand>
        <name>ATP</name>
        <dbReference type="ChEBI" id="CHEBI:30616"/>
    </ligand>
</feature>
<dbReference type="PANTHER" id="PTHR11778">
    <property type="entry name" value="SERYL-TRNA SYNTHETASE"/>
    <property type="match status" value="1"/>
</dbReference>
<dbReference type="SUPFAM" id="SSF55681">
    <property type="entry name" value="Class II aaRS and biotin synthetases"/>
    <property type="match status" value="1"/>
</dbReference>
<dbReference type="NCBIfam" id="TIGR00414">
    <property type="entry name" value="serS"/>
    <property type="match status" value="1"/>
</dbReference>
<feature type="binding site" evidence="9">
    <location>
        <begin position="326"/>
        <end position="328"/>
    </location>
    <ligand>
        <name>ATP</name>
        <dbReference type="ChEBI" id="CHEBI:30616"/>
    </ligand>
</feature>
<dbReference type="EMBL" id="SIDB01000004">
    <property type="protein sequence ID" value="KAI3433583.1"/>
    <property type="molecule type" value="Genomic_DNA"/>
</dbReference>
<dbReference type="InterPro" id="IPR006195">
    <property type="entry name" value="aa-tRNA-synth_II"/>
</dbReference>
<accession>A0A9D4TT12</accession>
<feature type="compositionally biased region" description="Gly residues" evidence="11">
    <location>
        <begin position="454"/>
        <end position="465"/>
    </location>
</feature>
<dbReference type="AlphaFoldDB" id="A0A9D4TT12"/>
<evidence type="ECO:0000259" key="12">
    <source>
        <dbReference type="PROSITE" id="PS50862"/>
    </source>
</evidence>
<evidence type="ECO:0000256" key="10">
    <source>
        <dbReference type="SAM" id="Coils"/>
    </source>
</evidence>
<sequence>MLLRCPLAQRLAPTARAGLRAASQQWWINGARPQVSTRLSTAEATVEAEAQPAGGQQQAPEPPSYRASIDFKFVRDNVEAVAANCTNRLSSADPQLVARLYEEYVEAQQQTDKLRAARNENSSAMKAKLEPEQRTALIERGKKIKEDLEGLDARLEALEAELQREGQRLPNMTHPDVPIGGEDVSGVLATLGQRPSFEFAVKDHLQLGEDLDLIDFETGGVVSGAKFYYLRNEAALLELALINWTMQRVVAAGFTPMTTPDLVRESVFEKCGFQPRAQNTQIYSIRDSSMCLTGTAEIPLGGVCMDRILPQAQLPLKMAAYGHCFRTEAGAAGAASKGLYRVHQFSKVEMFVVCTPEQSEALHQQLLDLEVSMFTDLGLHFKVLDMASHDLGAPAYRKFDIEAWMPGMERYGEISSASNCTDYQSRRLNIRYRPAAAEEAAGMEEGEAAAPAQKGGGKGGKGGGKSSKKVPTQFAHTLNATACAVPRMIVAILENNQQADGTVVIPEVLRPFMMGMEVIKPKHRVAA</sequence>
<feature type="region of interest" description="Disordered" evidence="11">
    <location>
        <begin position="442"/>
        <end position="470"/>
    </location>
</feature>
<dbReference type="Pfam" id="PF02403">
    <property type="entry name" value="Seryl_tRNA_N"/>
    <property type="match status" value="1"/>
</dbReference>
<dbReference type="InterPro" id="IPR033729">
    <property type="entry name" value="SerRS_core"/>
</dbReference>
<evidence type="ECO:0000256" key="4">
    <source>
        <dbReference type="ARBA" id="ARBA00022840"/>
    </source>
</evidence>
<evidence type="ECO:0000256" key="5">
    <source>
        <dbReference type="ARBA" id="ARBA00022917"/>
    </source>
</evidence>
<dbReference type="GO" id="GO:0006434">
    <property type="term" value="P:seryl-tRNA aminoacylation"/>
    <property type="evidence" value="ECO:0007669"/>
    <property type="project" value="InterPro"/>
</dbReference>